<comment type="caution">
    <text evidence="6">The sequence shown here is derived from an EMBL/GenBank/DDBJ whole genome shotgun (WGS) entry which is preliminary data.</text>
</comment>
<feature type="domain" description="Glycosyltransferase 2-like" evidence="5">
    <location>
        <begin position="242"/>
        <end position="413"/>
    </location>
</feature>
<dbReference type="Gene3D" id="3.40.50.2000">
    <property type="entry name" value="Glycogen Phosphorylase B"/>
    <property type="match status" value="1"/>
</dbReference>
<evidence type="ECO:0000259" key="5">
    <source>
        <dbReference type="Pfam" id="PF00535"/>
    </source>
</evidence>
<keyword evidence="4" id="KW-0812">Transmembrane</keyword>
<dbReference type="Pfam" id="PF00535">
    <property type="entry name" value="Glycos_transf_2"/>
    <property type="match status" value="1"/>
</dbReference>
<dbReference type="PANTHER" id="PTHR43179:SF12">
    <property type="entry name" value="GALACTOFURANOSYLTRANSFERASE GLFT2"/>
    <property type="match status" value="1"/>
</dbReference>
<keyword evidence="7" id="KW-1185">Reference proteome</keyword>
<comment type="similarity">
    <text evidence="1">Belongs to the glycosyltransferase 2 family.</text>
</comment>
<dbReference type="SUPFAM" id="SSF53756">
    <property type="entry name" value="UDP-Glycosyltransferase/glycogen phosphorylase"/>
    <property type="match status" value="1"/>
</dbReference>
<reference evidence="6 7" key="1">
    <citation type="submission" date="2024-10" db="EMBL/GenBank/DDBJ databases">
        <title>Isolation, draft genome sequencing and identification of Phyllobacterium sp. NSA23, isolated from leaf soil.</title>
        <authorList>
            <person name="Akita H."/>
        </authorList>
    </citation>
    <scope>NUCLEOTIDE SEQUENCE [LARGE SCALE GENOMIC DNA]</scope>
    <source>
        <strain evidence="6 7">NSA23</strain>
    </source>
</reference>
<evidence type="ECO:0000256" key="2">
    <source>
        <dbReference type="ARBA" id="ARBA00022676"/>
    </source>
</evidence>
<dbReference type="Gene3D" id="3.90.550.10">
    <property type="entry name" value="Spore Coat Polysaccharide Biosynthesis Protein SpsA, Chain A"/>
    <property type="match status" value="1"/>
</dbReference>
<dbReference type="Proteomes" id="UP001628091">
    <property type="component" value="Unassembled WGS sequence"/>
</dbReference>
<sequence>MSVETQTYSDRKSAEDRPARRMLAALKRYARNSRPVEFWRQFNAELRKLKLVYQRILIETRRNSRPGFDLQDGNGETVGRLEKIEVERGMVHLRGWTTKPVLRLHSGPIRRSIVPDQTRHDVNEVLGLRIDARTGFDINFPFRDDDLRIGFEGTDGPREYVFTAMTRMDRAYSNSSIFFYLAWVGIRNIPLLFRYFVLRDPLAASRLKDLYFTFERKPEVDLTAGILAGNPAQLAVDEEVFIILPVYNGFELLPEVLDRVERFTDGPFRLVIVEDCSTDARVRPWLRSWVAGRRSSVILIENEHNLGFIQAVNRGLVAAAGHHVVLLNSDAFVPEGWLPRLMAPIITDELVASATPMSNDAEIFSVPVMCRKAELRPGQVDHIDAVARNIDAAVLSVDAPTGVGFCMAMNKKFLGEIPTFDLTFGKGYGEEVDWCQKTRALGGRHVAVPNLFVEHRGGSSFGLEAKTRLVRSNGAIISRRYPDYDGDVQNFIATDPLLSARVLLAIAAVQRPDRPLPVYFAHDMGGGAEAYLQNRIKSEIETFDQGAVTIRERTGAGLYELEVHSAAGRTRVHTDDLGNLRNLLHTAGQLHLIYSCIVGSREPLKLATFMRELCRPGDRLSILIHDYFPLCPSYTLLDSNGKYCGVPSMDVCTNCLRTGNPNSAVANADIHEWRKVWGGVMTAADHIEVFSESSRRIVSKTYPAVAARIVVRPHRLRALPQRLTPPNTRTLTIGTLGNIGYQKGARALRDLAVVLPKDRSIRISVIGNFDYRFHHSAINVYGQYQLEDLAGIAAQQQIGCWLMPSIWPETFSYSIHEMLATGLPVFCFPLGAQAEAVTKADNGHILRAFPDQPDEILNEILTQMRPLSKSAA</sequence>
<evidence type="ECO:0000256" key="3">
    <source>
        <dbReference type="ARBA" id="ARBA00022679"/>
    </source>
</evidence>
<gene>
    <name evidence="6" type="ORF">PPNSA23_27270</name>
</gene>
<keyword evidence="4" id="KW-0472">Membrane</keyword>
<name>A0ABQ0H1I8_9HYPH</name>
<evidence type="ECO:0000256" key="1">
    <source>
        <dbReference type="ARBA" id="ARBA00006739"/>
    </source>
</evidence>
<dbReference type="RefSeq" id="WP_407865338.1">
    <property type="nucleotide sequence ID" value="NZ_BAAFZP010000001.1"/>
</dbReference>
<evidence type="ECO:0000256" key="4">
    <source>
        <dbReference type="SAM" id="Phobius"/>
    </source>
</evidence>
<organism evidence="6 7">
    <name type="scientific">Phyllobacterium phragmitis</name>
    <dbReference type="NCBI Taxonomy" id="2670329"/>
    <lineage>
        <taxon>Bacteria</taxon>
        <taxon>Pseudomonadati</taxon>
        <taxon>Pseudomonadota</taxon>
        <taxon>Alphaproteobacteria</taxon>
        <taxon>Hyphomicrobiales</taxon>
        <taxon>Phyllobacteriaceae</taxon>
        <taxon>Phyllobacterium</taxon>
    </lineage>
</organism>
<feature type="transmembrane region" description="Helical" evidence="4">
    <location>
        <begin position="177"/>
        <end position="197"/>
    </location>
</feature>
<dbReference type="PANTHER" id="PTHR43179">
    <property type="entry name" value="RHAMNOSYLTRANSFERASE WBBL"/>
    <property type="match status" value="1"/>
</dbReference>
<keyword evidence="3" id="KW-0808">Transferase</keyword>
<protein>
    <recommendedName>
        <fullName evidence="5">Glycosyltransferase 2-like domain-containing protein</fullName>
    </recommendedName>
</protein>
<evidence type="ECO:0000313" key="6">
    <source>
        <dbReference type="EMBL" id="GAB1582784.1"/>
    </source>
</evidence>
<dbReference type="InterPro" id="IPR001173">
    <property type="entry name" value="Glyco_trans_2-like"/>
</dbReference>
<keyword evidence="4" id="KW-1133">Transmembrane helix</keyword>
<keyword evidence="2" id="KW-0328">Glycosyltransferase</keyword>
<dbReference type="EMBL" id="BAAFZP010000001">
    <property type="protein sequence ID" value="GAB1582784.1"/>
    <property type="molecule type" value="Genomic_DNA"/>
</dbReference>
<proteinExistence type="inferred from homology"/>
<dbReference type="SUPFAM" id="SSF53448">
    <property type="entry name" value="Nucleotide-diphospho-sugar transferases"/>
    <property type="match status" value="1"/>
</dbReference>
<dbReference type="InterPro" id="IPR029044">
    <property type="entry name" value="Nucleotide-diphossugar_trans"/>
</dbReference>
<accession>A0ABQ0H1I8</accession>
<evidence type="ECO:0000313" key="7">
    <source>
        <dbReference type="Proteomes" id="UP001628091"/>
    </source>
</evidence>